<dbReference type="PROSITE" id="PS50928">
    <property type="entry name" value="ABC_TM1"/>
    <property type="match status" value="1"/>
</dbReference>
<dbReference type="RefSeq" id="WP_093793685.1">
    <property type="nucleotide sequence ID" value="NZ_CP155571.1"/>
</dbReference>
<gene>
    <name evidence="9" type="primary">oppC</name>
    <name evidence="9" type="ORF">SPACI_009140</name>
</gene>
<feature type="transmembrane region" description="Helical" evidence="7">
    <location>
        <begin position="37"/>
        <end position="57"/>
    </location>
</feature>
<keyword evidence="3" id="KW-1003">Cell membrane</keyword>
<feature type="transmembrane region" description="Helical" evidence="7">
    <location>
        <begin position="265"/>
        <end position="290"/>
    </location>
</feature>
<feature type="domain" description="ABC transmembrane type-1" evidence="8">
    <location>
        <begin position="96"/>
        <end position="287"/>
    </location>
</feature>
<comment type="subcellular location">
    <subcellularLocation>
        <location evidence="1 7">Cell membrane</location>
        <topology evidence="1 7">Multi-pass membrane protein</topology>
    </subcellularLocation>
</comment>
<accession>A0ABZ3IXV8</accession>
<reference evidence="9" key="1">
    <citation type="submission" date="2024-05" db="EMBL/GenBank/DDBJ databases">
        <title>Isolation and characterization of Sporomusa carbonis sp. nov., a carboxydotrophic hydrogenogen in the genus of Sporomusa isolated from a charcoal burning pile.</title>
        <authorList>
            <person name="Boeer T."/>
            <person name="Rosenbaum F."/>
            <person name="Eysell L."/>
            <person name="Mueller V."/>
            <person name="Daniel R."/>
            <person name="Poehlein A."/>
        </authorList>
    </citation>
    <scope>NUCLEOTIDE SEQUENCE [LARGE SCALE GENOMIC DNA]</scope>
    <source>
        <strain evidence="9">DSM 3132</strain>
    </source>
</reference>
<protein>
    <submittedName>
        <fullName evidence="9">Oligopeptide transport system permease protein OppC</fullName>
    </submittedName>
</protein>
<evidence type="ECO:0000256" key="2">
    <source>
        <dbReference type="ARBA" id="ARBA00022448"/>
    </source>
</evidence>
<dbReference type="EMBL" id="CP155571">
    <property type="protein sequence ID" value="XFO70914.1"/>
    <property type="molecule type" value="Genomic_DNA"/>
</dbReference>
<evidence type="ECO:0000259" key="8">
    <source>
        <dbReference type="PROSITE" id="PS50928"/>
    </source>
</evidence>
<name>A0ABZ3IXV8_SPOA4</name>
<keyword evidence="5 7" id="KW-1133">Transmembrane helix</keyword>
<evidence type="ECO:0000256" key="1">
    <source>
        <dbReference type="ARBA" id="ARBA00004651"/>
    </source>
</evidence>
<evidence type="ECO:0000256" key="3">
    <source>
        <dbReference type="ARBA" id="ARBA00022475"/>
    </source>
</evidence>
<dbReference type="CDD" id="cd06261">
    <property type="entry name" value="TM_PBP2"/>
    <property type="match status" value="1"/>
</dbReference>
<keyword evidence="10" id="KW-1185">Reference proteome</keyword>
<keyword evidence="6 7" id="KW-0472">Membrane</keyword>
<dbReference type="Gene3D" id="1.10.3720.10">
    <property type="entry name" value="MetI-like"/>
    <property type="match status" value="1"/>
</dbReference>
<dbReference type="PANTHER" id="PTHR43386:SF1">
    <property type="entry name" value="D,D-DIPEPTIDE TRANSPORT SYSTEM PERMEASE PROTEIN DDPC-RELATED"/>
    <property type="match status" value="1"/>
</dbReference>
<evidence type="ECO:0000313" key="10">
    <source>
        <dbReference type="Proteomes" id="UP000216052"/>
    </source>
</evidence>
<feature type="transmembrane region" description="Helical" evidence="7">
    <location>
        <begin position="98"/>
        <end position="119"/>
    </location>
</feature>
<comment type="similarity">
    <text evidence="7">Belongs to the binding-protein-dependent transport system permease family.</text>
</comment>
<evidence type="ECO:0000313" key="9">
    <source>
        <dbReference type="EMBL" id="XFO70914.1"/>
    </source>
</evidence>
<sequence>MDKTNEAFIIVGAQYQRQTAPAKKNTIWQQRWREKPVVSVFVLSIIVLGCIFAGQIMNHDPTNFYLNHLNEAPNAEFYFGTDSLGRDIFSIIWYGGRISLFIGLLGTCILTVVGVFYGCISGTAAQWLDQLMMRAAEMFSSIPTLLMILLLLSIMGTPTAFSIAVVIGLTGWMSLARLVRSEVRQIQSSEYMLAARSIGTPFPRILYKHLLPNFVSAIMFMVVSSVSSCIMMESTLSFLGLGLPVDIVSWGSMLSLANKALLTDSWWVIVIPGAFIVLTLLCITNIGHYLRGEANKKSSNL</sequence>
<feature type="transmembrane region" description="Helical" evidence="7">
    <location>
        <begin position="214"/>
        <end position="245"/>
    </location>
</feature>
<proteinExistence type="inferred from homology"/>
<dbReference type="SUPFAM" id="SSF161098">
    <property type="entry name" value="MetI-like"/>
    <property type="match status" value="1"/>
</dbReference>
<keyword evidence="4 7" id="KW-0812">Transmembrane</keyword>
<evidence type="ECO:0000256" key="5">
    <source>
        <dbReference type="ARBA" id="ARBA00022989"/>
    </source>
</evidence>
<dbReference type="Pfam" id="PF00528">
    <property type="entry name" value="BPD_transp_1"/>
    <property type="match status" value="1"/>
</dbReference>
<dbReference type="InterPro" id="IPR035906">
    <property type="entry name" value="MetI-like_sf"/>
</dbReference>
<dbReference type="InterPro" id="IPR050366">
    <property type="entry name" value="BP-dependent_transpt_permease"/>
</dbReference>
<dbReference type="InterPro" id="IPR000515">
    <property type="entry name" value="MetI-like"/>
</dbReference>
<dbReference type="PANTHER" id="PTHR43386">
    <property type="entry name" value="OLIGOPEPTIDE TRANSPORT SYSTEM PERMEASE PROTEIN APPC"/>
    <property type="match status" value="1"/>
</dbReference>
<evidence type="ECO:0000256" key="7">
    <source>
        <dbReference type="RuleBase" id="RU363032"/>
    </source>
</evidence>
<evidence type="ECO:0000256" key="6">
    <source>
        <dbReference type="ARBA" id="ARBA00023136"/>
    </source>
</evidence>
<keyword evidence="2 7" id="KW-0813">Transport</keyword>
<evidence type="ECO:0000256" key="4">
    <source>
        <dbReference type="ARBA" id="ARBA00022692"/>
    </source>
</evidence>
<organism evidence="9 10">
    <name type="scientific">Sporomusa acidovorans (strain ATCC 49682 / DSM 3132 / Mol)</name>
    <dbReference type="NCBI Taxonomy" id="1123286"/>
    <lineage>
        <taxon>Bacteria</taxon>
        <taxon>Bacillati</taxon>
        <taxon>Bacillota</taxon>
        <taxon>Negativicutes</taxon>
        <taxon>Selenomonadales</taxon>
        <taxon>Sporomusaceae</taxon>
        <taxon>Sporomusa</taxon>
    </lineage>
</organism>
<dbReference type="Proteomes" id="UP000216052">
    <property type="component" value="Chromosome"/>
</dbReference>